<keyword evidence="1" id="KW-0472">Membrane</keyword>
<comment type="caution">
    <text evidence="2">The sequence shown here is derived from an EMBL/GenBank/DDBJ whole genome shotgun (WGS) entry which is preliminary data.</text>
</comment>
<dbReference type="Proteomes" id="UP001596549">
    <property type="component" value="Unassembled WGS sequence"/>
</dbReference>
<dbReference type="EMBL" id="JBHTCP010000010">
    <property type="protein sequence ID" value="MFC7371112.1"/>
    <property type="molecule type" value="Genomic_DNA"/>
</dbReference>
<organism evidence="2 3">
    <name type="scientific">Fictibacillus iocasae</name>
    <dbReference type="NCBI Taxonomy" id="2715437"/>
    <lineage>
        <taxon>Bacteria</taxon>
        <taxon>Bacillati</taxon>
        <taxon>Bacillota</taxon>
        <taxon>Bacilli</taxon>
        <taxon>Bacillales</taxon>
        <taxon>Fictibacillaceae</taxon>
        <taxon>Fictibacillus</taxon>
    </lineage>
</organism>
<name>A0ABW2NMS9_9BACL</name>
<feature type="transmembrane region" description="Helical" evidence="1">
    <location>
        <begin position="52"/>
        <end position="75"/>
    </location>
</feature>
<protein>
    <submittedName>
        <fullName evidence="2">Uncharacterized protein</fullName>
    </submittedName>
</protein>
<reference evidence="3" key="1">
    <citation type="journal article" date="2019" name="Int. J. Syst. Evol. Microbiol.">
        <title>The Global Catalogue of Microorganisms (GCM) 10K type strain sequencing project: providing services to taxonomists for standard genome sequencing and annotation.</title>
        <authorList>
            <consortium name="The Broad Institute Genomics Platform"/>
            <consortium name="The Broad Institute Genome Sequencing Center for Infectious Disease"/>
            <person name="Wu L."/>
            <person name="Ma J."/>
        </authorList>
    </citation>
    <scope>NUCLEOTIDE SEQUENCE [LARGE SCALE GENOMIC DNA]</scope>
    <source>
        <strain evidence="3">NBRC 106396</strain>
    </source>
</reference>
<keyword evidence="1" id="KW-0812">Transmembrane</keyword>
<sequence length="79" mass="8857">MLIIFTSIIIAVYLVVSAPKYNKNPWLWGILGLFFNCLALGIFLLKTNRNILGWIFVVIAALFITLMIVGVFSYASSTK</sequence>
<gene>
    <name evidence="2" type="ORF">ACFQPF_05435</name>
</gene>
<evidence type="ECO:0000313" key="3">
    <source>
        <dbReference type="Proteomes" id="UP001596549"/>
    </source>
</evidence>
<evidence type="ECO:0000313" key="2">
    <source>
        <dbReference type="EMBL" id="MFC7371112.1"/>
    </source>
</evidence>
<evidence type="ECO:0000256" key="1">
    <source>
        <dbReference type="SAM" id="Phobius"/>
    </source>
</evidence>
<dbReference type="RefSeq" id="WP_379747362.1">
    <property type="nucleotide sequence ID" value="NZ_JBHTCP010000010.1"/>
</dbReference>
<keyword evidence="1" id="KW-1133">Transmembrane helix</keyword>
<keyword evidence="3" id="KW-1185">Reference proteome</keyword>
<accession>A0ABW2NMS9</accession>
<proteinExistence type="predicted"/>
<feature type="transmembrane region" description="Helical" evidence="1">
    <location>
        <begin position="27"/>
        <end position="45"/>
    </location>
</feature>